<dbReference type="KEGG" id="ogl:127756542"/>
<organism evidence="1 2">
    <name type="scientific">Oryza glaberrima</name>
    <name type="common">African rice</name>
    <dbReference type="NCBI Taxonomy" id="4538"/>
    <lineage>
        <taxon>Eukaryota</taxon>
        <taxon>Viridiplantae</taxon>
        <taxon>Streptophyta</taxon>
        <taxon>Embryophyta</taxon>
        <taxon>Tracheophyta</taxon>
        <taxon>Spermatophyta</taxon>
        <taxon>Magnoliopsida</taxon>
        <taxon>Liliopsida</taxon>
        <taxon>Poales</taxon>
        <taxon>Poaceae</taxon>
        <taxon>BOP clade</taxon>
        <taxon>Oryzoideae</taxon>
        <taxon>Oryzeae</taxon>
        <taxon>Oryzinae</taxon>
        <taxon>Oryza</taxon>
    </lineage>
</organism>
<reference evidence="1 2" key="2">
    <citation type="submission" date="2018-04" db="EMBL/GenBank/DDBJ databases">
        <title>OglaRS2 (Oryza glaberrima Reference Sequence Version 2).</title>
        <authorList>
            <person name="Zhang J."/>
            <person name="Kudrna D."/>
            <person name="Lee S."/>
            <person name="Talag J."/>
            <person name="Rajasekar S."/>
            <person name="Wing R.A."/>
        </authorList>
    </citation>
    <scope>NUCLEOTIDE SEQUENCE [LARGE SCALE GENOMIC DNA]</scope>
    <source>
        <strain evidence="1 2">cv. IRGC 96717</strain>
    </source>
</reference>
<proteinExistence type="predicted"/>
<protein>
    <submittedName>
        <fullName evidence="1">Uncharacterized protein</fullName>
    </submittedName>
</protein>
<dbReference type="AlphaFoldDB" id="I1R4L3"/>
<evidence type="ECO:0000313" key="1">
    <source>
        <dbReference type="EnsemblPlants" id="ORGLA12G0046900.1"/>
    </source>
</evidence>
<gene>
    <name evidence="1" type="primary">LOC127756542</name>
</gene>
<dbReference type="GeneID" id="127756542"/>
<sequence>MQGFSFAAMEEFTFPSVAPERCNAGKKPPFSPHFATPAPWFGGGGGVVVDAVVYDHRRSFSAVEKGEEEDTVRGGWYYCYDDGGCGNVSARFAGGEETKTMDMLWEDFNEELSRAAAAPPCPLSKEWTKEAWLARDGTPEMRRHAAAAAAVASGSVVRRRRLSLLMMLKLLKKLFLAHKSNAASRKAPPI</sequence>
<dbReference type="eggNOG" id="ENOG502S5RY">
    <property type="taxonomic scope" value="Eukaryota"/>
</dbReference>
<dbReference type="Gramene" id="ORGLA12G0046900.1">
    <property type="protein sequence ID" value="ORGLA12G0046900.1"/>
    <property type="gene ID" value="ORGLA12G0046900"/>
</dbReference>
<dbReference type="RefSeq" id="XP_052137849.1">
    <property type="nucleotide sequence ID" value="XM_052281889.1"/>
</dbReference>
<dbReference type="HOGENOM" id="CLU_1565025_0_0_1"/>
<keyword evidence="2" id="KW-1185">Reference proteome</keyword>
<name>I1R4L3_ORYGL</name>
<dbReference type="OMA" id="YYCYDDG"/>
<dbReference type="EnsemblPlants" id="ORGLA12G0046900.1">
    <property type="protein sequence ID" value="ORGLA12G0046900.1"/>
    <property type="gene ID" value="ORGLA12G0046900"/>
</dbReference>
<evidence type="ECO:0000313" key="2">
    <source>
        <dbReference type="Proteomes" id="UP000007306"/>
    </source>
</evidence>
<dbReference type="PANTHER" id="PTHR34666:SF9">
    <property type="entry name" value="EXPRESSED PROTEIN"/>
    <property type="match status" value="1"/>
</dbReference>
<reference evidence="1" key="1">
    <citation type="submission" date="2015-06" db="UniProtKB">
        <authorList>
            <consortium name="EnsemblPlants"/>
        </authorList>
    </citation>
    <scope>IDENTIFICATION</scope>
</reference>
<dbReference type="Proteomes" id="UP000007306">
    <property type="component" value="Chromosome 12"/>
</dbReference>
<dbReference type="PANTHER" id="PTHR34666">
    <property type="entry name" value="EXPRESSED PROTEIN"/>
    <property type="match status" value="1"/>
</dbReference>
<accession>I1R4L3</accession>